<keyword evidence="3" id="KW-1185">Reference proteome</keyword>
<protein>
    <submittedName>
        <fullName evidence="2">Uncharacterized protein</fullName>
    </submittedName>
</protein>
<accession>A0A9W8NDQ6</accession>
<dbReference type="VEuPathDB" id="FungiDB:F4678DRAFT_468624"/>
<organism evidence="2 3">
    <name type="scientific">Xylaria arbuscula</name>
    <dbReference type="NCBI Taxonomy" id="114810"/>
    <lineage>
        <taxon>Eukaryota</taxon>
        <taxon>Fungi</taxon>
        <taxon>Dikarya</taxon>
        <taxon>Ascomycota</taxon>
        <taxon>Pezizomycotina</taxon>
        <taxon>Sordariomycetes</taxon>
        <taxon>Xylariomycetidae</taxon>
        <taxon>Xylariales</taxon>
        <taxon>Xylariaceae</taxon>
        <taxon>Xylaria</taxon>
    </lineage>
</organism>
<feature type="region of interest" description="Disordered" evidence="1">
    <location>
        <begin position="157"/>
        <end position="223"/>
    </location>
</feature>
<reference evidence="2" key="1">
    <citation type="submission" date="2022-07" db="EMBL/GenBank/DDBJ databases">
        <title>Genome Sequence of Xylaria arbuscula.</title>
        <authorList>
            <person name="Buettner E."/>
        </authorList>
    </citation>
    <scope>NUCLEOTIDE SEQUENCE</scope>
    <source>
        <strain evidence="2">VT107</strain>
    </source>
</reference>
<feature type="region of interest" description="Disordered" evidence="1">
    <location>
        <begin position="564"/>
        <end position="589"/>
    </location>
</feature>
<evidence type="ECO:0000313" key="3">
    <source>
        <dbReference type="Proteomes" id="UP001148614"/>
    </source>
</evidence>
<dbReference type="AlphaFoldDB" id="A0A9W8NDQ6"/>
<comment type="caution">
    <text evidence="2">The sequence shown here is derived from an EMBL/GenBank/DDBJ whole genome shotgun (WGS) entry which is preliminary data.</text>
</comment>
<evidence type="ECO:0000256" key="1">
    <source>
        <dbReference type="SAM" id="MobiDB-lite"/>
    </source>
</evidence>
<evidence type="ECO:0000313" key="2">
    <source>
        <dbReference type="EMBL" id="KAJ3570193.1"/>
    </source>
</evidence>
<sequence>MDALSVSSDFHVALNDRTHYITSDEIEEASMLEQKGMQRLYTLSQAHPTLFYVSLPLPNGHMAATEIRISPDLQVRARNPPFRVDVRYVPCHTDNTTAEQSQCLYRYVQRIYNTYIVAIRWIIDEHCCKHENPRLDPDLCCRQKTQSGFDWLATYQQNDGKRSRTQPAAASEDTALDPPNTPTALEDTAEITVVHPQQTSNTRRKRPRVDKGGSGTIKVQSSQPQRAVVENIAHRLAEKVKSGLRKFIELKRQSLDIQARIRDLTKHCLVLKQDKKKLFKYIGQLETELAKKSSMSRGELNIAAWTDWLFSCCLCQILSRMGDQARWRRASAANIILGIVDKLLPVEGINALGVIIGLSVHYHTLRDASVKSADDQERISTLVAYELRGQLSALPDECEIPYPAGWVSMVTQVSMQDVHTCLGISNLAFLGLPPDSTATGAENTDTTSISIRQARQMWCNFEDIVNSEAGRVPRSLDLFTGPDFADMWRAAELYENSFTHSIRQVLVTLESPWALAMVAKEFSRLVNAWIEQRPRVEENMARATLHDLSLDTGAIEHEQNSGLFTSPTAMSMSSSARGTSLGPSRLTPEHDLGSSSLSMLLEAAHQANTPTLGMPQLPTLPLMEASTRVQSPDSPEATDDQWLQWIDMDVYRIGHIVAPRSICGGGLEADSMPQDGGVI</sequence>
<name>A0A9W8NDQ6_9PEZI</name>
<proteinExistence type="predicted"/>
<gene>
    <name evidence="2" type="ORF">NPX13_g5810</name>
</gene>
<feature type="compositionally biased region" description="Low complexity" evidence="1">
    <location>
        <begin position="565"/>
        <end position="576"/>
    </location>
</feature>
<dbReference type="Proteomes" id="UP001148614">
    <property type="component" value="Unassembled WGS sequence"/>
</dbReference>
<dbReference type="EMBL" id="JANPWZ010000959">
    <property type="protein sequence ID" value="KAJ3570193.1"/>
    <property type="molecule type" value="Genomic_DNA"/>
</dbReference>